<dbReference type="Proteomes" id="UP000234857">
    <property type="component" value="Unassembled WGS sequence"/>
</dbReference>
<dbReference type="InterPro" id="IPR036105">
    <property type="entry name" value="DiNase_FeMo-co_biosyn_sf"/>
</dbReference>
<evidence type="ECO:0000313" key="2">
    <source>
        <dbReference type="EMBL" id="PLX15537.1"/>
    </source>
</evidence>
<dbReference type="Pfam" id="PF02579">
    <property type="entry name" value="Nitro_FeMo-Co"/>
    <property type="match status" value="1"/>
</dbReference>
<reference evidence="2 3" key="1">
    <citation type="submission" date="2017-11" db="EMBL/GenBank/DDBJ databases">
        <title>Genome-resolved metagenomics identifies genetic mobility, metabolic interactions, and unexpected diversity in perchlorate-reducing communities.</title>
        <authorList>
            <person name="Barnum T.P."/>
            <person name="Figueroa I.A."/>
            <person name="Carlstrom C.I."/>
            <person name="Lucas L.N."/>
            <person name="Engelbrektson A.L."/>
            <person name="Coates J.D."/>
        </authorList>
    </citation>
    <scope>NUCLEOTIDE SEQUENCE [LARGE SCALE GENOMIC DNA]</scope>
    <source>
        <strain evidence="2">BM706</strain>
    </source>
</reference>
<organism evidence="2 3">
    <name type="scientific">Muiribacterium halophilum</name>
    <dbReference type="NCBI Taxonomy" id="2053465"/>
    <lineage>
        <taxon>Bacteria</taxon>
        <taxon>Candidatus Muiribacteriota</taxon>
        <taxon>Candidatus Muiribacteriia</taxon>
        <taxon>Candidatus Muiribacteriales</taxon>
        <taxon>Candidatus Muiribacteriaceae</taxon>
        <taxon>Candidatus Muiribacterium</taxon>
    </lineage>
</organism>
<evidence type="ECO:0000259" key="1">
    <source>
        <dbReference type="Pfam" id="PF02579"/>
    </source>
</evidence>
<dbReference type="CDD" id="cd00851">
    <property type="entry name" value="MTH1175"/>
    <property type="match status" value="1"/>
</dbReference>
<comment type="caution">
    <text evidence="2">The sequence shown here is derived from an EMBL/GenBank/DDBJ whole genome shotgun (WGS) entry which is preliminary data.</text>
</comment>
<gene>
    <name evidence="2" type="ORF">C0601_12640</name>
</gene>
<protein>
    <submittedName>
        <fullName evidence="2">Dinitrogenase iron-molybdenum cofactor biosynthesis protein</fullName>
    </submittedName>
</protein>
<dbReference type="EMBL" id="PKTG01000137">
    <property type="protein sequence ID" value="PLX15537.1"/>
    <property type="molecule type" value="Genomic_DNA"/>
</dbReference>
<dbReference type="SUPFAM" id="SSF53146">
    <property type="entry name" value="Nitrogenase accessory factor-like"/>
    <property type="match status" value="1"/>
</dbReference>
<dbReference type="AlphaFoldDB" id="A0A2N5ZA53"/>
<feature type="domain" description="Dinitrogenase iron-molybdenum cofactor biosynthesis" evidence="1">
    <location>
        <begin position="13"/>
        <end position="103"/>
    </location>
</feature>
<dbReference type="InterPro" id="IPR003731">
    <property type="entry name" value="Di-Nase_FeMo-co_biosynth"/>
</dbReference>
<evidence type="ECO:0000313" key="3">
    <source>
        <dbReference type="Proteomes" id="UP000234857"/>
    </source>
</evidence>
<proteinExistence type="predicted"/>
<name>A0A2N5ZA53_MUIH1</name>
<dbReference type="PANTHER" id="PTHR42983:SF1">
    <property type="entry name" value="IRON-MOLYBDENUM PROTEIN"/>
    <property type="match status" value="1"/>
</dbReference>
<accession>A0A2N5ZA53</accession>
<dbReference type="InterPro" id="IPR033913">
    <property type="entry name" value="MTH1175_dom"/>
</dbReference>
<dbReference type="PANTHER" id="PTHR42983">
    <property type="entry name" value="DINITROGENASE IRON-MOLYBDENUM COFACTOR PROTEIN-RELATED"/>
    <property type="match status" value="1"/>
</dbReference>
<sequence length="120" mass="12780">MKVAVSTQGKDINSVVDARFGRTLGFIIFDTESENWEFLDNSQVLNAPQGAGIQAAKHVVDAGVNVVITGHLGPNAFKALSAAQVNAYTFKGGSVKEAIDLLKKGELQSLTNPDVEGHWV</sequence>
<dbReference type="Gene3D" id="3.30.420.130">
    <property type="entry name" value="Dinitrogenase iron-molybdenum cofactor biosynthesis domain"/>
    <property type="match status" value="1"/>
</dbReference>